<evidence type="ECO:0000259" key="2">
    <source>
        <dbReference type="PROSITE" id="PS50830"/>
    </source>
</evidence>
<proteinExistence type="predicted"/>
<dbReference type="SUPFAM" id="SSF50199">
    <property type="entry name" value="Staphylococcal nuclease"/>
    <property type="match status" value="1"/>
</dbReference>
<keyword evidence="1" id="KW-0732">Signal</keyword>
<dbReference type="Gene3D" id="2.40.50.90">
    <property type="match status" value="1"/>
</dbReference>
<accession>A0A506UDB5</accession>
<dbReference type="SMART" id="SM00318">
    <property type="entry name" value="SNc"/>
    <property type="match status" value="1"/>
</dbReference>
<dbReference type="EMBL" id="VHLG01000004">
    <property type="protein sequence ID" value="TPW31121.1"/>
    <property type="molecule type" value="Genomic_DNA"/>
</dbReference>
<dbReference type="RefSeq" id="WP_141148992.1">
    <property type="nucleotide sequence ID" value="NZ_VHLG01000004.1"/>
</dbReference>
<feature type="signal peptide" evidence="1">
    <location>
        <begin position="1"/>
        <end position="23"/>
    </location>
</feature>
<dbReference type="Pfam" id="PF00565">
    <property type="entry name" value="SNase"/>
    <property type="match status" value="1"/>
</dbReference>
<evidence type="ECO:0000313" key="3">
    <source>
        <dbReference type="EMBL" id="TPW31121.1"/>
    </source>
</evidence>
<evidence type="ECO:0000256" key="1">
    <source>
        <dbReference type="SAM" id="SignalP"/>
    </source>
</evidence>
<gene>
    <name evidence="3" type="ORF">FJU08_10750</name>
</gene>
<reference evidence="3 4" key="1">
    <citation type="submission" date="2019-06" db="EMBL/GenBank/DDBJ databases">
        <authorList>
            <person name="Li M."/>
        </authorList>
    </citation>
    <scope>NUCLEOTIDE SEQUENCE [LARGE SCALE GENOMIC DNA]</scope>
    <source>
        <strain evidence="3 4">BGMRC2036</strain>
    </source>
</reference>
<sequence>MKRLSLIPLLVFPVLAAAESVSAAQDVFSGPVRAEVVRIVDGDTILVHARPWPGQIIETYVRLRGIDTPELHSSCADERRAAGEARDMVASLVHDGDEVELEKISGDKYFGRVVADVTLTDRSNLSSTLLLKGLAVSYDGGRKTPYPCPGS</sequence>
<dbReference type="PROSITE" id="PS50830">
    <property type="entry name" value="TNASE_3"/>
    <property type="match status" value="1"/>
</dbReference>
<dbReference type="Proteomes" id="UP000318801">
    <property type="component" value="Unassembled WGS sequence"/>
</dbReference>
<name>A0A506UDB5_9HYPH</name>
<feature type="domain" description="TNase-like" evidence="2">
    <location>
        <begin position="30"/>
        <end position="151"/>
    </location>
</feature>
<protein>
    <submittedName>
        <fullName evidence="3">Thermonuclease family protein</fullName>
    </submittedName>
</protein>
<dbReference type="InterPro" id="IPR016071">
    <property type="entry name" value="Staphylococal_nuclease_OB-fold"/>
</dbReference>
<dbReference type="InterPro" id="IPR035437">
    <property type="entry name" value="SNase_OB-fold_sf"/>
</dbReference>
<keyword evidence="4" id="KW-1185">Reference proteome</keyword>
<dbReference type="AlphaFoldDB" id="A0A506UDB5"/>
<organism evidence="3 4">
    <name type="scientific">Martelella alba</name>
    <dbReference type="NCBI Taxonomy" id="2590451"/>
    <lineage>
        <taxon>Bacteria</taxon>
        <taxon>Pseudomonadati</taxon>
        <taxon>Pseudomonadota</taxon>
        <taxon>Alphaproteobacteria</taxon>
        <taxon>Hyphomicrobiales</taxon>
        <taxon>Aurantimonadaceae</taxon>
        <taxon>Martelella</taxon>
    </lineage>
</organism>
<dbReference type="OrthoDB" id="309040at2"/>
<evidence type="ECO:0000313" key="4">
    <source>
        <dbReference type="Proteomes" id="UP000318801"/>
    </source>
</evidence>
<feature type="chain" id="PRO_5021243215" evidence="1">
    <location>
        <begin position="24"/>
        <end position="151"/>
    </location>
</feature>
<comment type="caution">
    <text evidence="3">The sequence shown here is derived from an EMBL/GenBank/DDBJ whole genome shotgun (WGS) entry which is preliminary data.</text>
</comment>